<accession>A0A387BES3</accession>
<dbReference type="AlphaFoldDB" id="A0A387BES3"/>
<evidence type="ECO:0000259" key="2">
    <source>
        <dbReference type="Pfam" id="PF14507"/>
    </source>
</evidence>
<reference evidence="3 4" key="1">
    <citation type="submission" date="2018-09" db="EMBL/GenBank/DDBJ databases">
        <title>Genome sequencing of strain 1JSPR-7.</title>
        <authorList>
            <person name="Heo J."/>
            <person name="Kim S.-J."/>
            <person name="Kwon S.-W."/>
        </authorList>
    </citation>
    <scope>NUCLEOTIDE SEQUENCE [LARGE SCALE GENOMIC DNA]</scope>
    <source>
        <strain evidence="3 4">1JSPR-7</strain>
    </source>
</reference>
<feature type="domain" description="CppA C-terminal" evidence="2">
    <location>
        <begin position="149"/>
        <end position="257"/>
    </location>
</feature>
<dbReference type="Gene3D" id="3.10.180.40">
    <property type="entry name" value="C3-degrading proteinase like domains"/>
    <property type="match status" value="1"/>
</dbReference>
<keyword evidence="4" id="KW-1185">Reference proteome</keyword>
<dbReference type="InterPro" id="IPR032703">
    <property type="entry name" value="CppA_C"/>
</dbReference>
<dbReference type="Pfam" id="PF14507">
    <property type="entry name" value="CppA_C"/>
    <property type="match status" value="1"/>
</dbReference>
<dbReference type="InterPro" id="IPR029068">
    <property type="entry name" value="Glyas_Bleomycin-R_OHBP_Dase"/>
</dbReference>
<sequence>MSEIIDRIVAFQPVYRVLHREENLDFFRDVLGLKVLMEEGAMVWLGGHEAKLDRFQLEESPGLRSVNGYKKHSRTVIKAATSEIEQLLARDLEKVAKVYRGKSGYTFEAVSPENDVFLVTAEELTDLSALTEIEKSEVNVVRDKDFKGLSDFVISEIDLNVADKEIIEFYESVFSMKTIDGVFDFPFVSLKLSVADGEDVSAATDETFDLEFLIFMIDKMFDLEAFSAQFEDVDGTYLDASAKTFSLEVPSHVELWFVK</sequence>
<evidence type="ECO:0000259" key="1">
    <source>
        <dbReference type="Pfam" id="PF14506"/>
    </source>
</evidence>
<evidence type="ECO:0000313" key="4">
    <source>
        <dbReference type="Proteomes" id="UP000269374"/>
    </source>
</evidence>
<protein>
    <submittedName>
        <fullName evidence="3">Proteinase</fullName>
    </submittedName>
</protein>
<dbReference type="KEGG" id="lact:D7I46_08185"/>
<organism evidence="3 4">
    <name type="scientific">Lactococcus allomyrinae</name>
    <dbReference type="NCBI Taxonomy" id="2419773"/>
    <lineage>
        <taxon>Bacteria</taxon>
        <taxon>Bacillati</taxon>
        <taxon>Bacillota</taxon>
        <taxon>Bacilli</taxon>
        <taxon>Lactobacillales</taxon>
        <taxon>Streptococcaceae</taxon>
        <taxon>Lactococcus</taxon>
    </lineage>
</organism>
<proteinExistence type="predicted"/>
<dbReference type="RefSeq" id="WP_120772451.1">
    <property type="nucleotide sequence ID" value="NZ_CP032627.1"/>
</dbReference>
<dbReference type="Gene3D" id="3.10.180.10">
    <property type="entry name" value="2,3-Dihydroxybiphenyl 1,2-Dioxygenase, domain 1"/>
    <property type="match status" value="1"/>
</dbReference>
<dbReference type="InterPro" id="IPR032702">
    <property type="entry name" value="CppA_N"/>
</dbReference>
<name>A0A387BES3_9LACT</name>
<dbReference type="EMBL" id="CP032627">
    <property type="protein sequence ID" value="AYG01068.1"/>
    <property type="molecule type" value="Genomic_DNA"/>
</dbReference>
<dbReference type="Pfam" id="PF14506">
    <property type="entry name" value="CppA_N"/>
    <property type="match status" value="1"/>
</dbReference>
<gene>
    <name evidence="3" type="ORF">D7I46_08185</name>
</gene>
<dbReference type="OrthoDB" id="2232397at2"/>
<dbReference type="Proteomes" id="UP000269374">
    <property type="component" value="Chromosome"/>
</dbReference>
<evidence type="ECO:0000313" key="3">
    <source>
        <dbReference type="EMBL" id="AYG01068.1"/>
    </source>
</evidence>
<feature type="domain" description="CppA N-terminal" evidence="1">
    <location>
        <begin position="12"/>
        <end position="133"/>
    </location>
</feature>